<name>A0AC61KY66_9EURY</name>
<proteinExistence type="predicted"/>
<reference evidence="1" key="1">
    <citation type="submission" date="2018-01" db="EMBL/GenBank/DDBJ databases">
        <authorList>
            <person name="Krukenberg V."/>
        </authorList>
    </citation>
    <scope>NUCLEOTIDE SEQUENCE</scope>
    <source>
        <strain evidence="1">E20ANME2</strain>
    </source>
</reference>
<evidence type="ECO:0000313" key="2">
    <source>
        <dbReference type="Proteomes" id="UP000248329"/>
    </source>
</evidence>
<comment type="caution">
    <text evidence="1">The sequence shown here is derived from an EMBL/GenBank/DDBJ whole genome shotgun (WGS) entry which is preliminary data.</text>
</comment>
<dbReference type="EMBL" id="PQXF01000080">
    <property type="protein sequence ID" value="PXF56862.1"/>
    <property type="molecule type" value="Genomic_DNA"/>
</dbReference>
<sequence>MTEKPESDAKVVGGAGITAGRGVEIGDVSGQVAIGEYITQIRSISTTEMEDLRKSLRDFQKGLDKLNLPTDDQNIVTGDISAAIKEAGKEDPELSTIKMRFKSIVDTVKGAGRTIGDISELYEPAKKIASLIGMSLLI</sequence>
<protein>
    <submittedName>
        <fullName evidence="1">Uncharacterized protein</fullName>
    </submittedName>
</protein>
<organism evidence="1 2">
    <name type="scientific">Candidatus Methanogaster sp</name>
    <dbReference type="NCBI Taxonomy" id="3386292"/>
    <lineage>
        <taxon>Archaea</taxon>
        <taxon>Methanobacteriati</taxon>
        <taxon>Methanobacteriota</taxon>
        <taxon>Stenosarchaea group</taxon>
        <taxon>Methanomicrobia</taxon>
        <taxon>Methanosarcinales</taxon>
        <taxon>ANME-2 cluster</taxon>
        <taxon>Candidatus Methanogasteraceae</taxon>
        <taxon>Candidatus Methanogaster</taxon>
    </lineage>
</organism>
<gene>
    <name evidence="1" type="ORF">C4B59_16225</name>
</gene>
<evidence type="ECO:0000313" key="1">
    <source>
        <dbReference type="EMBL" id="PXF56862.1"/>
    </source>
</evidence>
<accession>A0AC61KY66</accession>
<dbReference type="Proteomes" id="UP000248329">
    <property type="component" value="Unassembled WGS sequence"/>
</dbReference>